<dbReference type="EMBL" id="KZ678130">
    <property type="protein sequence ID" value="PSN72481.1"/>
    <property type="molecule type" value="Genomic_DNA"/>
</dbReference>
<reference evidence="2 3" key="1">
    <citation type="journal article" date="2018" name="Front. Microbiol.">
        <title>Genome-Wide Analysis of Corynespora cassiicola Leaf Fall Disease Putative Effectors.</title>
        <authorList>
            <person name="Lopez D."/>
            <person name="Ribeiro S."/>
            <person name="Label P."/>
            <person name="Fumanal B."/>
            <person name="Venisse J.S."/>
            <person name="Kohler A."/>
            <person name="de Oliveira R.R."/>
            <person name="Labutti K."/>
            <person name="Lipzen A."/>
            <person name="Lail K."/>
            <person name="Bauer D."/>
            <person name="Ohm R.A."/>
            <person name="Barry K.W."/>
            <person name="Spatafora J."/>
            <person name="Grigoriev I.V."/>
            <person name="Martin F.M."/>
            <person name="Pujade-Renaud V."/>
        </authorList>
    </citation>
    <scope>NUCLEOTIDE SEQUENCE [LARGE SCALE GENOMIC DNA]</scope>
    <source>
        <strain evidence="2 3">Philippines</strain>
    </source>
</reference>
<organism evidence="2 3">
    <name type="scientific">Corynespora cassiicola Philippines</name>
    <dbReference type="NCBI Taxonomy" id="1448308"/>
    <lineage>
        <taxon>Eukaryota</taxon>
        <taxon>Fungi</taxon>
        <taxon>Dikarya</taxon>
        <taxon>Ascomycota</taxon>
        <taxon>Pezizomycotina</taxon>
        <taxon>Dothideomycetes</taxon>
        <taxon>Pleosporomycetidae</taxon>
        <taxon>Pleosporales</taxon>
        <taxon>Corynesporascaceae</taxon>
        <taxon>Corynespora</taxon>
    </lineage>
</organism>
<dbReference type="Proteomes" id="UP000240883">
    <property type="component" value="Unassembled WGS sequence"/>
</dbReference>
<gene>
    <name evidence="2" type="ORF">BS50DRAFT_252890</name>
</gene>
<sequence length="295" mass="32840">MDAPIVELMSALASLFECGKYSDLTIVCGLKRYPVHRALLASRSTFFEGACRNPFREADTGIIDLTEDDPEAVEHMVNYFYYLDYLSSPLSRRSSQRSSRQRSPLSPRIASRPKTKKLNLALIEDPLVAMASAASHATPLTPPEEQADQFDDHLDADLSAKLPDTPMAEQFEEDPFESVQSETESAVEKPHLVTHAKVYAIAEKYGIAGLKSLSRKKFANQMAAHFDSAELPEACQEAYETTIDTDRGLRDVVIHTFRSHPDLSLRKDVEMAVRETPGLAFELFRMASGLPVTSL</sequence>
<dbReference type="SMART" id="SM00225">
    <property type="entry name" value="BTB"/>
    <property type="match status" value="1"/>
</dbReference>
<dbReference type="PANTHER" id="PTHR47843:SF5">
    <property type="entry name" value="BTB_POZ DOMAIN PROTEIN"/>
    <property type="match status" value="1"/>
</dbReference>
<dbReference type="CDD" id="cd18186">
    <property type="entry name" value="BTB_POZ_ZBTB_KLHL-like"/>
    <property type="match status" value="1"/>
</dbReference>
<dbReference type="SUPFAM" id="SSF54695">
    <property type="entry name" value="POZ domain"/>
    <property type="match status" value="1"/>
</dbReference>
<dbReference type="Gene3D" id="3.30.710.10">
    <property type="entry name" value="Potassium Channel Kv1.1, Chain A"/>
    <property type="match status" value="1"/>
</dbReference>
<evidence type="ECO:0000259" key="1">
    <source>
        <dbReference type="PROSITE" id="PS50097"/>
    </source>
</evidence>
<dbReference type="InterPro" id="IPR011333">
    <property type="entry name" value="SKP1/BTB/POZ_sf"/>
</dbReference>
<dbReference type="InterPro" id="IPR000210">
    <property type="entry name" value="BTB/POZ_dom"/>
</dbReference>
<evidence type="ECO:0000313" key="3">
    <source>
        <dbReference type="Proteomes" id="UP000240883"/>
    </source>
</evidence>
<dbReference type="Pfam" id="PF00651">
    <property type="entry name" value="BTB"/>
    <property type="match status" value="1"/>
</dbReference>
<dbReference type="OrthoDB" id="6359816at2759"/>
<name>A0A2T2P475_CORCC</name>
<feature type="domain" description="BTB" evidence="1">
    <location>
        <begin position="22"/>
        <end position="81"/>
    </location>
</feature>
<evidence type="ECO:0000313" key="2">
    <source>
        <dbReference type="EMBL" id="PSN72481.1"/>
    </source>
</evidence>
<dbReference type="PROSITE" id="PS50097">
    <property type="entry name" value="BTB"/>
    <property type="match status" value="1"/>
</dbReference>
<dbReference type="PANTHER" id="PTHR47843">
    <property type="entry name" value="BTB DOMAIN-CONTAINING PROTEIN-RELATED"/>
    <property type="match status" value="1"/>
</dbReference>
<accession>A0A2T2P475</accession>
<dbReference type="AlphaFoldDB" id="A0A2T2P475"/>
<proteinExistence type="predicted"/>
<protein>
    <recommendedName>
        <fullName evidence="1">BTB domain-containing protein</fullName>
    </recommendedName>
</protein>
<keyword evidence="3" id="KW-1185">Reference proteome</keyword>
<dbReference type="STRING" id="1448308.A0A2T2P475"/>